<proteinExistence type="predicted"/>
<protein>
    <submittedName>
        <fullName evidence="1">Putative periplasmic protein</fullName>
    </submittedName>
</protein>
<sequence length="168" mass="19674">MKKCILIFFSLYSLSFANIYEKLNDFAYEKKPNKDFKIQEVKLVQFSQENKDCLELLIEAGQVRILNSYNSCQKLSKDESFQKFLNEDFLKLYKNNRYLNEDGTIDETKMPKNSEYSKMVILGNKILNETIKYAGPQAKDPKKDLREIIFLVQAVMPMAEVCKINQVL</sequence>
<dbReference type="KEGG" id="cjd:JJD26997_1024"/>
<evidence type="ECO:0000313" key="1">
    <source>
        <dbReference type="EMBL" id="ABS44593.1"/>
    </source>
</evidence>
<dbReference type="AlphaFoldDB" id="A7H3P4"/>
<dbReference type="Proteomes" id="UP000002302">
    <property type="component" value="Chromosome"/>
</dbReference>
<reference evidence="2" key="1">
    <citation type="submission" date="2007-07" db="EMBL/GenBank/DDBJ databases">
        <title>Complete genome sequence of Campylobacter jejuni subsp doylei 269.97 isolated from human blood.</title>
        <authorList>
            <person name="Fouts D.E."/>
            <person name="Mongodin E.F."/>
            <person name="Puiu D."/>
            <person name="Sebastian Y."/>
            <person name="Miller W.G."/>
            <person name="Mandrell R.E."/>
            <person name="Lastovica A.J."/>
            <person name="Nelson K.E."/>
        </authorList>
    </citation>
    <scope>NUCLEOTIDE SEQUENCE [LARGE SCALE GENOMIC DNA]</scope>
    <source>
        <strain evidence="2">ATCC BAA-1458 / RM4099 / 269.97</strain>
    </source>
</reference>
<organism evidence="1 2">
    <name type="scientific">Campylobacter jejuni subsp. doylei (strain ATCC BAA-1458 / RM4099 / 269.97)</name>
    <dbReference type="NCBI Taxonomy" id="360109"/>
    <lineage>
        <taxon>Bacteria</taxon>
        <taxon>Pseudomonadati</taxon>
        <taxon>Campylobacterota</taxon>
        <taxon>Epsilonproteobacteria</taxon>
        <taxon>Campylobacterales</taxon>
        <taxon>Campylobacteraceae</taxon>
        <taxon>Campylobacter</taxon>
    </lineage>
</organism>
<accession>A7H3P4</accession>
<dbReference type="HOGENOM" id="CLU_1583468_0_0_7"/>
<gene>
    <name evidence="1" type="ordered locus">JJD26997_1024</name>
</gene>
<evidence type="ECO:0000313" key="2">
    <source>
        <dbReference type="Proteomes" id="UP000002302"/>
    </source>
</evidence>
<name>A7H3P4_CAMJD</name>
<dbReference type="EMBL" id="CP000768">
    <property type="protein sequence ID" value="ABS44593.1"/>
    <property type="molecule type" value="Genomic_DNA"/>
</dbReference>